<gene>
    <name evidence="28" type="ORF">HGM15179_005737</name>
</gene>
<feature type="binding site" evidence="21">
    <location>
        <begin position="591"/>
        <end position="593"/>
    </location>
    <ligand>
        <name>FAD</name>
        <dbReference type="ChEBI" id="CHEBI:57692"/>
    </ligand>
</feature>
<evidence type="ECO:0000313" key="28">
    <source>
        <dbReference type="EMBL" id="TRZ21340.1"/>
    </source>
</evidence>
<dbReference type="Pfam" id="PF00441">
    <property type="entry name" value="Acyl-CoA_dh_1"/>
    <property type="match status" value="1"/>
</dbReference>
<evidence type="ECO:0000256" key="10">
    <source>
        <dbReference type="ARBA" id="ARBA00022946"/>
    </source>
</evidence>
<feature type="binding site" evidence="21">
    <location>
        <begin position="562"/>
        <end position="566"/>
    </location>
    <ligand>
        <name>FAD</name>
        <dbReference type="ChEBI" id="CHEBI:57692"/>
    </ligand>
</feature>
<dbReference type="CDD" id="cd01156">
    <property type="entry name" value="IVD"/>
    <property type="match status" value="1"/>
</dbReference>
<feature type="domain" description="Acyl-CoA dehydrogenase/oxidase N-terminal" evidence="27">
    <location>
        <begin position="262"/>
        <end position="342"/>
    </location>
</feature>
<feature type="binding site" evidence="21">
    <location>
        <begin position="347"/>
        <end position="356"/>
    </location>
    <ligand>
        <name>FAD</name>
        <dbReference type="ChEBI" id="CHEBI:57692"/>
    </ligand>
</feature>
<dbReference type="InterPro" id="IPR009075">
    <property type="entry name" value="AcylCo_DH/oxidase_C"/>
</dbReference>
<evidence type="ECO:0000256" key="6">
    <source>
        <dbReference type="ARBA" id="ARBA00012046"/>
    </source>
</evidence>
<dbReference type="Proteomes" id="UP000796761">
    <property type="component" value="Unassembled WGS sequence"/>
</dbReference>
<dbReference type="AlphaFoldDB" id="A0A8K1GPW3"/>
<feature type="region of interest" description="Disordered" evidence="24">
    <location>
        <begin position="65"/>
        <end position="86"/>
    </location>
</feature>
<evidence type="ECO:0000256" key="8">
    <source>
        <dbReference type="ARBA" id="ARBA00022630"/>
    </source>
</evidence>
<dbReference type="EC" id="1.3.8.1" evidence="6"/>
<evidence type="ECO:0000256" key="20">
    <source>
        <dbReference type="PIRSR" id="PIRSR634183-2"/>
    </source>
</evidence>
<keyword evidence="29" id="KW-1185">Reference proteome</keyword>
<evidence type="ECO:0000256" key="13">
    <source>
        <dbReference type="ARBA" id="ARBA00031895"/>
    </source>
</evidence>
<comment type="caution">
    <text evidence="28">The sequence shown here is derived from an EMBL/GenBank/DDBJ whole genome shotgun (WGS) entry which is preliminary data.</text>
</comment>
<keyword evidence="10" id="KW-0809">Transit peptide</keyword>
<dbReference type="GO" id="GO:0008470">
    <property type="term" value="F:3-methylbutanoyl-CoA dehydrogenase activity"/>
    <property type="evidence" value="ECO:0007669"/>
    <property type="project" value="UniProtKB-EC"/>
</dbReference>
<evidence type="ECO:0000256" key="24">
    <source>
        <dbReference type="SAM" id="MobiDB-lite"/>
    </source>
</evidence>
<dbReference type="InterPro" id="IPR034183">
    <property type="entry name" value="IVD"/>
</dbReference>
<evidence type="ECO:0000256" key="7">
    <source>
        <dbReference type="ARBA" id="ARBA00018258"/>
    </source>
</evidence>
<evidence type="ECO:0000256" key="5">
    <source>
        <dbReference type="ARBA" id="ARBA00012044"/>
    </source>
</evidence>
<feature type="binding site" evidence="20">
    <location>
        <position position="356"/>
    </location>
    <ligand>
        <name>substrate</name>
    </ligand>
</feature>
<evidence type="ECO:0000256" key="21">
    <source>
        <dbReference type="PIRSR" id="PIRSR634183-3"/>
    </source>
</evidence>
<keyword evidence="11 22" id="KW-0560">Oxidoreductase</keyword>
<dbReference type="InterPro" id="IPR037069">
    <property type="entry name" value="AcylCoA_DH/ox_N_sf"/>
</dbReference>
<dbReference type="InterPro" id="IPR009100">
    <property type="entry name" value="AcylCoA_DH/oxidase_NM_dom_sf"/>
</dbReference>
<comment type="similarity">
    <text evidence="4 22">Belongs to the acyl-CoA dehydrogenase family.</text>
</comment>
<dbReference type="PROSITE" id="PS00072">
    <property type="entry name" value="ACYL_COA_DH_1"/>
    <property type="match status" value="1"/>
</dbReference>
<feature type="binding site" evidence="20">
    <location>
        <begin position="466"/>
        <end position="469"/>
    </location>
    <ligand>
        <name>substrate</name>
    </ligand>
</feature>
<comment type="cofactor">
    <cofactor evidence="1 21 22">
        <name>FAD</name>
        <dbReference type="ChEBI" id="CHEBI:57692"/>
    </cofactor>
</comment>
<dbReference type="UniPathway" id="UPA00363">
    <property type="reaction ID" value="UER00860"/>
</dbReference>
<comment type="catalytic activity">
    <reaction evidence="18">
        <text>3-methylbutanoyl-CoA + oxidized [electron-transfer flavoprotein] + H(+) = 3-methylbut-2-enoyl-CoA + reduced [electron-transfer flavoprotein]</text>
        <dbReference type="Rhea" id="RHEA:12276"/>
        <dbReference type="Rhea" id="RHEA-COMP:10685"/>
        <dbReference type="Rhea" id="RHEA-COMP:10686"/>
        <dbReference type="ChEBI" id="CHEBI:15378"/>
        <dbReference type="ChEBI" id="CHEBI:57344"/>
        <dbReference type="ChEBI" id="CHEBI:57345"/>
        <dbReference type="ChEBI" id="CHEBI:57692"/>
        <dbReference type="ChEBI" id="CHEBI:58307"/>
        <dbReference type="EC" id="1.3.8.4"/>
    </reaction>
</comment>
<evidence type="ECO:0000313" key="29">
    <source>
        <dbReference type="Proteomes" id="UP000796761"/>
    </source>
</evidence>
<keyword evidence="8 22" id="KW-0285">Flavoprotein</keyword>
<feature type="domain" description="Acyl-CoA dehydrogenase/oxidase C-terminal" evidence="25">
    <location>
        <begin position="455"/>
        <end position="602"/>
    </location>
</feature>
<comment type="catalytic activity">
    <reaction evidence="17">
        <text>hexanoyl-CoA + oxidized [electron-transfer flavoprotein] + H(+) = (2E)-hexenoyl-CoA + reduced [electron-transfer flavoprotein]</text>
        <dbReference type="Rhea" id="RHEA:43464"/>
        <dbReference type="Rhea" id="RHEA-COMP:10685"/>
        <dbReference type="Rhea" id="RHEA-COMP:10686"/>
        <dbReference type="ChEBI" id="CHEBI:15378"/>
        <dbReference type="ChEBI" id="CHEBI:57692"/>
        <dbReference type="ChEBI" id="CHEBI:58307"/>
        <dbReference type="ChEBI" id="CHEBI:62077"/>
        <dbReference type="ChEBI" id="CHEBI:62620"/>
    </reaction>
</comment>
<feature type="binding site" evidence="21">
    <location>
        <position position="494"/>
    </location>
    <ligand>
        <name>FAD</name>
        <dbReference type="ChEBI" id="CHEBI:57692"/>
    </ligand>
</feature>
<feature type="domain" description="Acyl-CoA oxidase/dehydrogenase middle" evidence="26">
    <location>
        <begin position="346"/>
        <end position="443"/>
    </location>
</feature>
<dbReference type="InterPro" id="IPR006091">
    <property type="entry name" value="Acyl-CoA_Oxase/DH_mid-dom"/>
</dbReference>
<feature type="binding site" evidence="20">
    <location>
        <begin position="404"/>
        <end position="405"/>
    </location>
    <ligand>
        <name>substrate</name>
    </ligand>
</feature>
<dbReference type="Gene3D" id="1.20.140.10">
    <property type="entry name" value="Butyryl-CoA Dehydrogenase, subunit A, domain 3"/>
    <property type="match status" value="1"/>
</dbReference>
<dbReference type="Pfam" id="PF02770">
    <property type="entry name" value="Acyl-CoA_dh_M"/>
    <property type="match status" value="1"/>
</dbReference>
<evidence type="ECO:0000256" key="11">
    <source>
        <dbReference type="ARBA" id="ARBA00023002"/>
    </source>
</evidence>
<evidence type="ECO:0000256" key="19">
    <source>
        <dbReference type="PIRSR" id="PIRSR634183-1"/>
    </source>
</evidence>
<keyword evidence="23" id="KW-0175">Coiled coil</keyword>
<comment type="function">
    <text evidence="14">Catalyzes the conversion of isovaleryl-CoA/3-methylbutanoyl-CoA to 3-methylbut-2-enoyl-CoA as an intermediate step in the leucine (Leu) catabolic pathway. To a lesser extent, is also able to catalyze the oxidation of other saturated short-chain acyl-CoA thioesters as pentanoyl-CoA, hexenoyl-CoA and butenoyl-CoA.</text>
</comment>
<dbReference type="OrthoDB" id="9988775at2759"/>
<feature type="compositionally biased region" description="Basic and acidic residues" evidence="24">
    <location>
        <begin position="69"/>
        <end position="78"/>
    </location>
</feature>
<evidence type="ECO:0000256" key="2">
    <source>
        <dbReference type="ARBA" id="ARBA00004173"/>
    </source>
</evidence>
<sequence length="608" mass="67409">MDGRLSRIPLHTRLHRPEPSAELQIAFPSKRKCVSKTSEPEFSRVPNLNFPSNVTADSVFKAANQGLPKSDKRAEPVSKKTVARRPLSRHQLEAELKNKNQLVETLKKQLARGEGTIKFRELKKENERLVHEVEKLKEIQETCMMILESRNINPGSNVKEEEEIRACREKTTTLTTKLTDELMLFCDTAAKEEEMLETAMAKWKSVQEENQRALEKQSYFQAQIKECTAMLEALGELLAIVTSVLESVWFLASEDGAALREEQDFWKKLGELGVLGITAPAEYGGSALGYLDHVLVMEEISRASAAVGLSYGAHSNLCINQLVRNGNEAQKHKYLPKLISGEHIGALAMSEPNSGSDVVSMKLKADKKGDYFVLNGNKFWITNGPDADVLIIYAKTDMSAVPASRGITAFIVERGMPGFRTAQKLDKLGMRGSNTCELIFEDCKVPAENVLGTLNKGVYVLMSGLDLERLVLSGGPLGLMQAVLDHAIPYLHVREAFGQKIGHFQLMQGKMADMYTRLMASRQYVYNVAKACDQGHFNAKDCAGVILYSAECATQVALDGIQCLGGNGYINDYPMGRFLRDAKLYEIGAGTSEVRRLVIGRAFNATFK</sequence>
<accession>A0A8K1GPW3</accession>
<feature type="binding site" evidence="20">
    <location>
        <begin position="589"/>
        <end position="590"/>
    </location>
    <ligand>
        <name>substrate</name>
    </ligand>
</feature>
<dbReference type="GO" id="GO:0006552">
    <property type="term" value="P:L-leucine catabolic process"/>
    <property type="evidence" value="ECO:0007669"/>
    <property type="project" value="UniProtKB-UniPathway"/>
</dbReference>
<dbReference type="InterPro" id="IPR036250">
    <property type="entry name" value="AcylCo_DH-like_C"/>
</dbReference>
<comment type="catalytic activity">
    <reaction evidence="16">
        <text>pentanoyl-CoA + oxidized [electron-transfer flavoprotein] + H(+) = (2E)-pentenoyl-CoA + reduced [electron-transfer flavoprotein]</text>
        <dbReference type="Rhea" id="RHEA:43456"/>
        <dbReference type="Rhea" id="RHEA-COMP:10685"/>
        <dbReference type="Rhea" id="RHEA-COMP:10686"/>
        <dbReference type="ChEBI" id="CHEBI:15378"/>
        <dbReference type="ChEBI" id="CHEBI:57389"/>
        <dbReference type="ChEBI" id="CHEBI:57692"/>
        <dbReference type="ChEBI" id="CHEBI:58307"/>
        <dbReference type="ChEBI" id="CHEBI:86160"/>
    </reaction>
</comment>
<comment type="pathway">
    <text evidence="3">Amino-acid degradation; L-leucine degradation; (S)-3-hydroxy-3-methylglutaryl-CoA from 3-isovaleryl-CoA: step 1/3.</text>
</comment>
<evidence type="ECO:0000256" key="16">
    <source>
        <dbReference type="ARBA" id="ARBA00048345"/>
    </source>
</evidence>
<keyword evidence="9 21" id="KW-0274">FAD</keyword>
<dbReference type="FunFam" id="2.40.110.10:FF:000004">
    <property type="entry name" value="Isovaleryl-CoA dehydrogenase, mitochondrial"/>
    <property type="match status" value="1"/>
</dbReference>
<feature type="coiled-coil region" evidence="23">
    <location>
        <begin position="89"/>
        <end position="142"/>
    </location>
</feature>
<dbReference type="EMBL" id="SWJQ01000127">
    <property type="protein sequence ID" value="TRZ21340.1"/>
    <property type="molecule type" value="Genomic_DNA"/>
</dbReference>
<evidence type="ECO:0000256" key="9">
    <source>
        <dbReference type="ARBA" id="ARBA00022827"/>
    </source>
</evidence>
<dbReference type="FunFam" id="1.10.540.10:FF:000007">
    <property type="entry name" value="Isovaleryl-CoA dehydrogenase, mitochondrial"/>
    <property type="match status" value="1"/>
</dbReference>
<dbReference type="GO" id="GO:0005739">
    <property type="term" value="C:mitochondrion"/>
    <property type="evidence" value="ECO:0007669"/>
    <property type="project" value="UniProtKB-SubCell"/>
</dbReference>
<protein>
    <recommendedName>
        <fullName evidence="7">Isovaleryl-CoA dehydrogenase, mitochondrial</fullName>
        <ecNumber evidence="6">1.3.8.1</ecNumber>
        <ecNumber evidence="5">1.3.8.4</ecNumber>
    </recommendedName>
    <alternativeName>
        <fullName evidence="13">Butyryl-CoA dehydrogenase</fullName>
    </alternativeName>
</protein>
<evidence type="ECO:0000256" key="18">
    <source>
        <dbReference type="ARBA" id="ARBA00052875"/>
    </source>
</evidence>
<feature type="binding site" evidence="21">
    <location>
        <begin position="380"/>
        <end position="382"/>
    </location>
    <ligand>
        <name>FAD</name>
        <dbReference type="ChEBI" id="CHEBI:57692"/>
    </ligand>
</feature>
<dbReference type="SUPFAM" id="SSF47203">
    <property type="entry name" value="Acyl-CoA dehydrogenase C-terminal domain-like"/>
    <property type="match status" value="1"/>
</dbReference>
<dbReference type="InterPro" id="IPR046373">
    <property type="entry name" value="Acyl-CoA_Oxase/DH_mid-dom_sf"/>
</dbReference>
<name>A0A8K1GPW3_9PASS</name>
<dbReference type="EC" id="1.3.8.4" evidence="5"/>
<evidence type="ECO:0000256" key="14">
    <source>
        <dbReference type="ARBA" id="ARBA00045583"/>
    </source>
</evidence>
<comment type="subcellular location">
    <subcellularLocation>
        <location evidence="2">Mitochondrion</location>
    </subcellularLocation>
</comment>
<feature type="binding site" evidence="20">
    <location>
        <position position="459"/>
    </location>
    <ligand>
        <name>substrate</name>
    </ligand>
</feature>
<dbReference type="SUPFAM" id="SSF56645">
    <property type="entry name" value="Acyl-CoA dehydrogenase NM domain-like"/>
    <property type="match status" value="1"/>
</dbReference>
<evidence type="ECO:0000256" key="12">
    <source>
        <dbReference type="ARBA" id="ARBA00023128"/>
    </source>
</evidence>
<evidence type="ECO:0000256" key="3">
    <source>
        <dbReference type="ARBA" id="ARBA00004898"/>
    </source>
</evidence>
<dbReference type="Gene3D" id="2.40.110.10">
    <property type="entry name" value="Butyryl-CoA Dehydrogenase, subunit A, domain 2"/>
    <property type="match status" value="1"/>
</dbReference>
<dbReference type="Pfam" id="PF02771">
    <property type="entry name" value="Acyl-CoA_dh_N"/>
    <property type="match status" value="1"/>
</dbReference>
<reference evidence="28" key="1">
    <citation type="submission" date="2019-04" db="EMBL/GenBank/DDBJ databases">
        <title>Genome assembly of Zosterops borbonicus 15179.</title>
        <authorList>
            <person name="Leroy T."/>
            <person name="Anselmetti Y."/>
            <person name="Tilak M.-K."/>
            <person name="Nabholz B."/>
        </authorList>
    </citation>
    <scope>NUCLEOTIDE SEQUENCE</scope>
    <source>
        <strain evidence="28">HGM_15179</strain>
        <tissue evidence="28">Muscle</tissue>
    </source>
</reference>
<organism evidence="28 29">
    <name type="scientific">Zosterops borbonicus</name>
    <dbReference type="NCBI Taxonomy" id="364589"/>
    <lineage>
        <taxon>Eukaryota</taxon>
        <taxon>Metazoa</taxon>
        <taxon>Chordata</taxon>
        <taxon>Craniata</taxon>
        <taxon>Vertebrata</taxon>
        <taxon>Euteleostomi</taxon>
        <taxon>Archelosauria</taxon>
        <taxon>Archosauria</taxon>
        <taxon>Dinosauria</taxon>
        <taxon>Saurischia</taxon>
        <taxon>Theropoda</taxon>
        <taxon>Coelurosauria</taxon>
        <taxon>Aves</taxon>
        <taxon>Neognathae</taxon>
        <taxon>Neoaves</taxon>
        <taxon>Telluraves</taxon>
        <taxon>Australaves</taxon>
        <taxon>Passeriformes</taxon>
        <taxon>Sylvioidea</taxon>
        <taxon>Zosteropidae</taxon>
        <taxon>Zosterops</taxon>
    </lineage>
</organism>
<evidence type="ECO:0000259" key="25">
    <source>
        <dbReference type="Pfam" id="PF00441"/>
    </source>
</evidence>
<dbReference type="InterPro" id="IPR013786">
    <property type="entry name" value="AcylCoA_DH/ox_N"/>
</dbReference>
<proteinExistence type="inferred from homology"/>
<feature type="active site" description="Proton acceptor" evidence="19">
    <location>
        <position position="468"/>
    </location>
</feature>
<evidence type="ECO:0000259" key="27">
    <source>
        <dbReference type="Pfam" id="PF02771"/>
    </source>
</evidence>
<feature type="binding site" evidence="21">
    <location>
        <position position="505"/>
    </location>
    <ligand>
        <name>FAD</name>
        <dbReference type="ChEBI" id="CHEBI:57692"/>
    </ligand>
</feature>
<evidence type="ECO:0000256" key="23">
    <source>
        <dbReference type="SAM" id="Coils"/>
    </source>
</evidence>
<dbReference type="GO" id="GO:0050660">
    <property type="term" value="F:flavin adenine dinucleotide binding"/>
    <property type="evidence" value="ECO:0007669"/>
    <property type="project" value="InterPro"/>
</dbReference>
<evidence type="ECO:0000256" key="22">
    <source>
        <dbReference type="RuleBase" id="RU362125"/>
    </source>
</evidence>
<dbReference type="PANTHER" id="PTHR43884:SF12">
    <property type="entry name" value="ISOVALERYL-COA DEHYDROGENASE, MITOCHONDRIAL-RELATED"/>
    <property type="match status" value="1"/>
</dbReference>
<dbReference type="PANTHER" id="PTHR43884">
    <property type="entry name" value="ACYL-COA DEHYDROGENASE"/>
    <property type="match status" value="1"/>
</dbReference>
<evidence type="ECO:0000259" key="26">
    <source>
        <dbReference type="Pfam" id="PF02770"/>
    </source>
</evidence>
<comment type="catalytic activity">
    <reaction evidence="15">
        <text>butanoyl-CoA + oxidized [electron-transfer flavoprotein] + H(+) = (2E)-butenoyl-CoA + reduced [electron-transfer flavoprotein]</text>
        <dbReference type="Rhea" id="RHEA:24004"/>
        <dbReference type="Rhea" id="RHEA-COMP:10685"/>
        <dbReference type="Rhea" id="RHEA-COMP:10686"/>
        <dbReference type="ChEBI" id="CHEBI:15378"/>
        <dbReference type="ChEBI" id="CHEBI:57332"/>
        <dbReference type="ChEBI" id="CHEBI:57371"/>
        <dbReference type="ChEBI" id="CHEBI:57692"/>
        <dbReference type="ChEBI" id="CHEBI:58307"/>
        <dbReference type="EC" id="1.3.8.1"/>
    </reaction>
</comment>
<dbReference type="FunFam" id="1.20.140.10:FF:000003">
    <property type="entry name" value="isovaleryl-CoA dehydrogenase, mitochondrial"/>
    <property type="match status" value="1"/>
</dbReference>
<dbReference type="PROSITE" id="PS00073">
    <property type="entry name" value="ACYL_COA_DH_2"/>
    <property type="match status" value="1"/>
</dbReference>
<evidence type="ECO:0000256" key="15">
    <source>
        <dbReference type="ARBA" id="ARBA00047736"/>
    </source>
</evidence>
<evidence type="ECO:0000256" key="17">
    <source>
        <dbReference type="ARBA" id="ARBA00048375"/>
    </source>
</evidence>
<dbReference type="InterPro" id="IPR006089">
    <property type="entry name" value="Acyl-CoA_DH_CS"/>
</dbReference>
<keyword evidence="12" id="KW-0496">Mitochondrion</keyword>
<evidence type="ECO:0000256" key="4">
    <source>
        <dbReference type="ARBA" id="ARBA00009347"/>
    </source>
</evidence>
<dbReference type="Gene3D" id="1.10.540.10">
    <property type="entry name" value="Acyl-CoA dehydrogenase/oxidase, N-terminal domain"/>
    <property type="match status" value="1"/>
</dbReference>
<evidence type="ECO:0000256" key="1">
    <source>
        <dbReference type="ARBA" id="ARBA00001974"/>
    </source>
</evidence>